<sequence length="46" mass="4990">MMSSENRSHFSASCSKAGRRLALAFPRLGGERLRSGSLRSAYSRGS</sequence>
<protein>
    <submittedName>
        <fullName evidence="1">Uncharacterized protein</fullName>
    </submittedName>
</protein>
<gene>
    <name evidence="1" type="ORF">CUJ84_Chr000066</name>
</gene>
<reference evidence="1 2" key="1">
    <citation type="submission" date="2017-11" db="EMBL/GenBank/DDBJ databases">
        <title>Complete genome of Rhizobium leguminosarum Norway, an ineffective micro-symbiont.</title>
        <authorList>
            <person name="Hoffrichter A."/>
            <person name="Liang J."/>
            <person name="Brachmann A."/>
            <person name="Marin M."/>
        </authorList>
    </citation>
    <scope>NUCLEOTIDE SEQUENCE [LARGE SCALE GENOMIC DNA]</scope>
    <source>
        <strain evidence="1 2">Norway</strain>
    </source>
</reference>
<proteinExistence type="predicted"/>
<accession>A0A2K9YWZ0</accession>
<name>A0A2K9YWZ0_RHILE</name>
<dbReference type="EMBL" id="CP025012">
    <property type="protein sequence ID" value="AUW40490.1"/>
    <property type="molecule type" value="Genomic_DNA"/>
</dbReference>
<evidence type="ECO:0000313" key="1">
    <source>
        <dbReference type="EMBL" id="AUW40490.1"/>
    </source>
</evidence>
<evidence type="ECO:0000313" key="2">
    <source>
        <dbReference type="Proteomes" id="UP000238523"/>
    </source>
</evidence>
<dbReference type="AlphaFoldDB" id="A0A2K9YWZ0"/>
<organism evidence="1 2">
    <name type="scientific">Rhizobium leguminosarum</name>
    <dbReference type="NCBI Taxonomy" id="384"/>
    <lineage>
        <taxon>Bacteria</taxon>
        <taxon>Pseudomonadati</taxon>
        <taxon>Pseudomonadota</taxon>
        <taxon>Alphaproteobacteria</taxon>
        <taxon>Hyphomicrobiales</taxon>
        <taxon>Rhizobiaceae</taxon>
        <taxon>Rhizobium/Agrobacterium group</taxon>
        <taxon>Rhizobium</taxon>
    </lineage>
</organism>
<dbReference type="Proteomes" id="UP000238523">
    <property type="component" value="Chromosome"/>
</dbReference>